<dbReference type="AlphaFoldDB" id="G0UYQ4"/>
<organism evidence="2">
    <name type="scientific">Trypanosoma congolense (strain IL3000)</name>
    <dbReference type="NCBI Taxonomy" id="1068625"/>
    <lineage>
        <taxon>Eukaryota</taxon>
        <taxon>Discoba</taxon>
        <taxon>Euglenozoa</taxon>
        <taxon>Kinetoplastea</taxon>
        <taxon>Metakinetoplastina</taxon>
        <taxon>Trypanosomatida</taxon>
        <taxon>Trypanosomatidae</taxon>
        <taxon>Trypanosoma</taxon>
        <taxon>Nannomonas</taxon>
    </lineage>
</organism>
<accession>G0UYQ4</accession>
<protein>
    <recommendedName>
        <fullName evidence="3">IQ calmodulin-binding protein</fullName>
    </recommendedName>
</protein>
<evidence type="ECO:0000256" key="1">
    <source>
        <dbReference type="SAM" id="MobiDB-lite"/>
    </source>
</evidence>
<proteinExistence type="predicted"/>
<name>G0UYQ4_TRYCI</name>
<gene>
    <name evidence="2" type="ORF">TCIL3000_10_13040</name>
</gene>
<evidence type="ECO:0008006" key="3">
    <source>
        <dbReference type="Google" id="ProtNLM"/>
    </source>
</evidence>
<evidence type="ECO:0000313" key="2">
    <source>
        <dbReference type="EMBL" id="CCC94521.1"/>
    </source>
</evidence>
<feature type="region of interest" description="Disordered" evidence="1">
    <location>
        <begin position="210"/>
        <end position="242"/>
    </location>
</feature>
<reference evidence="2" key="1">
    <citation type="journal article" date="2012" name="Proc. Natl. Acad. Sci. U.S.A.">
        <title>Antigenic diversity is generated by distinct evolutionary mechanisms in African trypanosome species.</title>
        <authorList>
            <person name="Jackson A.P."/>
            <person name="Berry A."/>
            <person name="Aslett M."/>
            <person name="Allison H.C."/>
            <person name="Burton P."/>
            <person name="Vavrova-Anderson J."/>
            <person name="Brown R."/>
            <person name="Browne H."/>
            <person name="Corton N."/>
            <person name="Hauser H."/>
            <person name="Gamble J."/>
            <person name="Gilderthorp R."/>
            <person name="Marcello L."/>
            <person name="McQuillan J."/>
            <person name="Otto T.D."/>
            <person name="Quail M.A."/>
            <person name="Sanders M.J."/>
            <person name="van Tonder A."/>
            <person name="Ginger M.L."/>
            <person name="Field M.C."/>
            <person name="Barry J.D."/>
            <person name="Hertz-Fowler C."/>
            <person name="Berriman M."/>
        </authorList>
    </citation>
    <scope>NUCLEOTIDE SEQUENCE</scope>
    <source>
        <strain evidence="2">IL3000</strain>
    </source>
</reference>
<sequence length="487" mass="57714">MTNSSVAGDEDLVRYRGFNKYDELMFPMLTLYCPPVPPSMLVGRYKPPPKPPYKYQFDIATAGVREHLAQVEIARMWRGVRTRRQLHNRAIRQRVRQMFATKIQCWWRYITARWRAAELAKLKQQWLKAQSDKFLEHRLSAQKTMRTWQRSRFESAVIKVQRVFRWFLSRRDLISFDGTTGEALPFPLEYKKKVYFPWRRQREAALMRVDAERRDSPDEEEEGSAGLLQFRKKAKHPGPPSMEDVKAINDAMREREARLAEALNQPEVHDRREWKVEGLLKQDFDHSAGMIQRFVKYRWDDAKKTTLKITSDYFEKKVRIIQRSFRFYTTLCRLRVRRAGILKAAARLNKRYITDRIAETDKEMIWKRVILDNAALTIQKCWAYYKSRMNAFGVFVDNDTQLTDAKDIPNANTPQRPPYGLINEHIERERILRSAASSRMARELEARAKAREKLSGQRYKPQKIIVVREKNVYIPCELSGSTERKEL</sequence>
<dbReference type="EMBL" id="HE575323">
    <property type="protein sequence ID" value="CCC94521.1"/>
    <property type="molecule type" value="Genomic_DNA"/>
</dbReference>
<dbReference type="VEuPathDB" id="TriTrypDB:TcIL3000_10_13040"/>